<comment type="pathway">
    <text evidence="1">Lipid metabolism.</text>
</comment>
<evidence type="ECO:0000256" key="5">
    <source>
        <dbReference type="ARBA" id="ARBA00047622"/>
    </source>
</evidence>
<dbReference type="Proteomes" id="UP001576708">
    <property type="component" value="Unassembled WGS sequence"/>
</dbReference>
<dbReference type="GO" id="GO:0061542">
    <property type="term" value="F:3-demethylubiquinol 3-O-methyltransferase activity"/>
    <property type="evidence" value="ECO:0007669"/>
    <property type="project" value="UniProtKB-EC"/>
</dbReference>
<organism evidence="7 8">
    <name type="scientific">Shewanella mangrovisoli</name>
    <dbReference type="NCBI Taxonomy" id="2864211"/>
    <lineage>
        <taxon>Bacteria</taxon>
        <taxon>Pseudomonadati</taxon>
        <taxon>Pseudomonadota</taxon>
        <taxon>Gammaproteobacteria</taxon>
        <taxon>Alteromonadales</taxon>
        <taxon>Shewanellaceae</taxon>
        <taxon>Shewanella</taxon>
    </lineage>
</organism>
<dbReference type="GO" id="GO:0102208">
    <property type="term" value="F:2-polyprenyl-6-hydroxyphenol methylase activity"/>
    <property type="evidence" value="ECO:0007669"/>
    <property type="project" value="UniProtKB-EC"/>
</dbReference>
<keyword evidence="2 7" id="KW-0489">Methyltransferase</keyword>
<comment type="caution">
    <text evidence="7">The sequence shown here is derived from an EMBL/GenBank/DDBJ whole genome shotgun (WGS) entry which is preliminary data.</text>
</comment>
<comment type="pathway">
    <text evidence="4">Phospholipid metabolism.</text>
</comment>
<protein>
    <submittedName>
        <fullName evidence="7">Class I SAM-dependent methyltransferase</fullName>
        <ecNumber evidence="7">2.1.1.222</ecNumber>
        <ecNumber evidence="7">2.1.1.64</ecNumber>
    </submittedName>
</protein>
<reference evidence="7 8" key="1">
    <citation type="submission" date="2024-09" db="EMBL/GenBank/DDBJ databases">
        <authorList>
            <person name="Zhang Y."/>
        </authorList>
    </citation>
    <scope>NUCLEOTIDE SEQUENCE [LARGE SCALE GENOMIC DNA]</scope>
    <source>
        <strain evidence="7 8">ZJ318</strain>
    </source>
</reference>
<dbReference type="InterPro" id="IPR029063">
    <property type="entry name" value="SAM-dependent_MTases_sf"/>
</dbReference>
<dbReference type="RefSeq" id="WP_342201034.1">
    <property type="nucleotide sequence ID" value="NZ_JBCATE010000002.1"/>
</dbReference>
<feature type="domain" description="Methyltransferase" evidence="6">
    <location>
        <begin position="46"/>
        <end position="141"/>
    </location>
</feature>
<evidence type="ECO:0000259" key="6">
    <source>
        <dbReference type="Pfam" id="PF13649"/>
    </source>
</evidence>
<evidence type="ECO:0000256" key="3">
    <source>
        <dbReference type="ARBA" id="ARBA00022679"/>
    </source>
</evidence>
<name>A0ABV4VG91_9GAMM</name>
<dbReference type="EC" id="2.1.1.64" evidence="7"/>
<dbReference type="InterPro" id="IPR041698">
    <property type="entry name" value="Methyltransf_25"/>
</dbReference>
<accession>A0ABV4VG91</accession>
<dbReference type="Gene3D" id="3.40.50.150">
    <property type="entry name" value="Vaccinia Virus protein VP39"/>
    <property type="match status" value="1"/>
</dbReference>
<dbReference type="GO" id="GO:0032259">
    <property type="term" value="P:methylation"/>
    <property type="evidence" value="ECO:0007669"/>
    <property type="project" value="UniProtKB-KW"/>
</dbReference>
<evidence type="ECO:0000313" key="8">
    <source>
        <dbReference type="Proteomes" id="UP001576708"/>
    </source>
</evidence>
<gene>
    <name evidence="7" type="ORF">ACE02W_05625</name>
</gene>
<dbReference type="SUPFAM" id="SSF53335">
    <property type="entry name" value="S-adenosyl-L-methionine-dependent methyltransferases"/>
    <property type="match status" value="1"/>
</dbReference>
<proteinExistence type="predicted"/>
<evidence type="ECO:0000256" key="2">
    <source>
        <dbReference type="ARBA" id="ARBA00022603"/>
    </source>
</evidence>
<evidence type="ECO:0000256" key="4">
    <source>
        <dbReference type="ARBA" id="ARBA00025707"/>
    </source>
</evidence>
<dbReference type="EMBL" id="JBHFGU010000002">
    <property type="protein sequence ID" value="MFB2619287.1"/>
    <property type="molecule type" value="Genomic_DNA"/>
</dbReference>
<evidence type="ECO:0000313" key="7">
    <source>
        <dbReference type="EMBL" id="MFB2619287.1"/>
    </source>
</evidence>
<comment type="catalytic activity">
    <reaction evidence="5">
        <text>phosphoethanolamine + S-adenosyl-L-methionine = N-methylethanolamine phosphate + S-adenosyl-L-homocysteine + H(+)</text>
        <dbReference type="Rhea" id="RHEA:20365"/>
        <dbReference type="ChEBI" id="CHEBI:15378"/>
        <dbReference type="ChEBI" id="CHEBI:57781"/>
        <dbReference type="ChEBI" id="CHEBI:57856"/>
        <dbReference type="ChEBI" id="CHEBI:58190"/>
        <dbReference type="ChEBI" id="CHEBI:59789"/>
        <dbReference type="EC" id="2.1.1.103"/>
    </reaction>
    <physiologicalReaction direction="left-to-right" evidence="5">
        <dbReference type="Rhea" id="RHEA:20366"/>
    </physiologicalReaction>
</comment>
<dbReference type="CDD" id="cd02440">
    <property type="entry name" value="AdoMet_MTases"/>
    <property type="match status" value="1"/>
</dbReference>
<dbReference type="PANTHER" id="PTHR44307">
    <property type="entry name" value="PHOSPHOETHANOLAMINE METHYLTRANSFERASE"/>
    <property type="match status" value="1"/>
</dbReference>
<sequence length="225" mass="25392">MAASWDPIWETVFTTQAWGKYPGEDLIRFVARNFYKVPNRSEIELLEIGFGTGANLWFMAREGFTVHGVEGSPSALKMALDRLNVEVPDWRGELRQGDMLSLDYPNNRFDAVIDNEAIYANSFEHSQAMYKEAHRVLKPGGLMFSRMFTDKTTGYATGQQVGPHAFMVDTGPMAGKGYTRFTTRKCLTTLFSPFNLLELQLISRENELGEKVSEWIAIGQKATAE</sequence>
<dbReference type="PANTHER" id="PTHR44307:SF2">
    <property type="entry name" value="PHOSPHOETHANOLAMINE METHYLTRANSFERASE ISOFORM X1"/>
    <property type="match status" value="1"/>
</dbReference>
<dbReference type="Pfam" id="PF13649">
    <property type="entry name" value="Methyltransf_25"/>
    <property type="match status" value="1"/>
</dbReference>
<keyword evidence="3 7" id="KW-0808">Transferase</keyword>
<evidence type="ECO:0000256" key="1">
    <source>
        <dbReference type="ARBA" id="ARBA00005189"/>
    </source>
</evidence>
<dbReference type="EC" id="2.1.1.222" evidence="7"/>
<keyword evidence="8" id="KW-1185">Reference proteome</keyword>